<keyword evidence="7" id="KW-0406">Ion transport</keyword>
<organism evidence="10 11">
    <name type="scientific">Thiohalocapsa marina</name>
    <dbReference type="NCBI Taxonomy" id="424902"/>
    <lineage>
        <taxon>Bacteria</taxon>
        <taxon>Pseudomonadati</taxon>
        <taxon>Pseudomonadota</taxon>
        <taxon>Gammaproteobacteria</taxon>
        <taxon>Chromatiales</taxon>
        <taxon>Chromatiaceae</taxon>
        <taxon>Thiohalocapsa</taxon>
    </lineage>
</organism>
<dbReference type="GO" id="GO:0005886">
    <property type="term" value="C:plasma membrane"/>
    <property type="evidence" value="ECO:0007669"/>
    <property type="project" value="UniProtKB-SubCell"/>
</dbReference>
<evidence type="ECO:0000256" key="3">
    <source>
        <dbReference type="ARBA" id="ARBA00022448"/>
    </source>
</evidence>
<dbReference type="OrthoDB" id="9810952at2"/>
<accession>A0A5M8FF20</accession>
<feature type="transmembrane region" description="Helical" evidence="9">
    <location>
        <begin position="101"/>
        <end position="121"/>
    </location>
</feature>
<evidence type="ECO:0000313" key="10">
    <source>
        <dbReference type="EMBL" id="KAA6183483.1"/>
    </source>
</evidence>
<evidence type="ECO:0000313" key="11">
    <source>
        <dbReference type="Proteomes" id="UP000322981"/>
    </source>
</evidence>
<dbReference type="PANTHER" id="PTHR32024:SF2">
    <property type="entry name" value="TRK SYSTEM POTASSIUM UPTAKE PROTEIN TRKG-RELATED"/>
    <property type="match status" value="1"/>
</dbReference>
<evidence type="ECO:0000256" key="2">
    <source>
        <dbReference type="ARBA" id="ARBA00009137"/>
    </source>
</evidence>
<dbReference type="GO" id="GO:0030001">
    <property type="term" value="P:metal ion transport"/>
    <property type="evidence" value="ECO:0007669"/>
    <property type="project" value="UniProtKB-ARBA"/>
</dbReference>
<feature type="transmembrane region" description="Helical" evidence="9">
    <location>
        <begin position="296"/>
        <end position="317"/>
    </location>
</feature>
<feature type="transmembrane region" description="Helical" evidence="9">
    <location>
        <begin position="408"/>
        <end position="432"/>
    </location>
</feature>
<feature type="transmembrane region" description="Helical" evidence="9">
    <location>
        <begin position="162"/>
        <end position="180"/>
    </location>
</feature>
<sequence length="495" mass="51979">MRIARRIPSSSASAVQQIPMSFQSAVKPLLQPVHVTVVLRHLGQLSLILTGLLLVPTLVAWLDGDRVLAQRLLLGALLPAVGLAACALLPRAGRQLRLNEALVITVLSFIVVAALSTWPLASGGLSMLDAWFEAASGVTTTGLSMLSDPAQCSNAYLFTRAWLQWVGGLGIVVLSMALVLGQAADQRRFADALGDDDLEVGARQHARRVVSVYVLLTAIGLAWVSAAGLAWPAAVIHTLAAVSTGGFSVAADSLAALTPRIQLALLVVAFAGALPLPLYYRAWLRGPLELLRDPELRALVAAIGITMALLWLLGGLVPGEALMQAAMAQTTTGFSTVDIAGLPAQAKLVLILSMLGGAGVGSTAGGIKLLRLLILIRLIQLMILRVQLPPHAVVSARLGGHELDARQIEHALIVILLFVLLVVGAWLAFVAAGYVPLDALFEVVSAAATVGLSTGITGIELEPGLKALLTLVMLAGRVEVLALLVLLYPRTWLRP</sequence>
<dbReference type="InterPro" id="IPR003445">
    <property type="entry name" value="Cat_transpt"/>
</dbReference>
<keyword evidence="11" id="KW-1185">Reference proteome</keyword>
<dbReference type="AlphaFoldDB" id="A0A5M8FF20"/>
<keyword evidence="5 9" id="KW-0812">Transmembrane</keyword>
<feature type="transmembrane region" description="Helical" evidence="9">
    <location>
        <begin position="212"/>
        <end position="241"/>
    </location>
</feature>
<feature type="transmembrane region" description="Helical" evidence="9">
    <location>
        <begin position="465"/>
        <end position="488"/>
    </location>
</feature>
<comment type="subcellular location">
    <subcellularLocation>
        <location evidence="1">Cell membrane</location>
        <topology evidence="1">Multi-pass membrane protein</topology>
    </subcellularLocation>
</comment>
<keyword evidence="4" id="KW-1003">Cell membrane</keyword>
<keyword evidence="6 9" id="KW-1133">Transmembrane helix</keyword>
<comment type="similarity">
    <text evidence="2">Belongs to the TrkH potassium transport family.</text>
</comment>
<dbReference type="Pfam" id="PF02386">
    <property type="entry name" value="TrkH"/>
    <property type="match status" value="1"/>
</dbReference>
<name>A0A5M8FF20_9GAMM</name>
<evidence type="ECO:0000256" key="9">
    <source>
        <dbReference type="SAM" id="Phobius"/>
    </source>
</evidence>
<dbReference type="PANTHER" id="PTHR32024">
    <property type="entry name" value="TRK SYSTEM POTASSIUM UPTAKE PROTEIN TRKG-RELATED"/>
    <property type="match status" value="1"/>
</dbReference>
<evidence type="ECO:0000256" key="5">
    <source>
        <dbReference type="ARBA" id="ARBA00022692"/>
    </source>
</evidence>
<dbReference type="EMBL" id="VWXX01000032">
    <property type="protein sequence ID" value="KAA6183483.1"/>
    <property type="molecule type" value="Genomic_DNA"/>
</dbReference>
<evidence type="ECO:0000256" key="1">
    <source>
        <dbReference type="ARBA" id="ARBA00004651"/>
    </source>
</evidence>
<feature type="transmembrane region" description="Helical" evidence="9">
    <location>
        <begin position="261"/>
        <end position="284"/>
    </location>
</feature>
<keyword evidence="3" id="KW-0813">Transport</keyword>
<reference evidence="10 11" key="1">
    <citation type="submission" date="2019-09" db="EMBL/GenBank/DDBJ databases">
        <title>Whole-genome sequence of the purple sulfur bacterium Thiohalocapsa marina DSM 19078.</title>
        <authorList>
            <person name="Kyndt J.A."/>
            <person name="Meyer T.E."/>
        </authorList>
    </citation>
    <scope>NUCLEOTIDE SEQUENCE [LARGE SCALE GENOMIC DNA]</scope>
    <source>
        <strain evidence="10 11">DSM 19078</strain>
    </source>
</reference>
<evidence type="ECO:0000256" key="7">
    <source>
        <dbReference type="ARBA" id="ARBA00023065"/>
    </source>
</evidence>
<feature type="transmembrane region" description="Helical" evidence="9">
    <location>
        <begin position="45"/>
        <end position="62"/>
    </location>
</feature>
<feature type="transmembrane region" description="Helical" evidence="9">
    <location>
        <begin position="68"/>
        <end position="89"/>
    </location>
</feature>
<evidence type="ECO:0000256" key="6">
    <source>
        <dbReference type="ARBA" id="ARBA00022989"/>
    </source>
</evidence>
<keyword evidence="8 9" id="KW-0472">Membrane</keyword>
<proteinExistence type="inferred from homology"/>
<evidence type="ECO:0000256" key="8">
    <source>
        <dbReference type="ARBA" id="ARBA00023136"/>
    </source>
</evidence>
<dbReference type="Proteomes" id="UP000322981">
    <property type="component" value="Unassembled WGS sequence"/>
</dbReference>
<evidence type="ECO:0000256" key="4">
    <source>
        <dbReference type="ARBA" id="ARBA00022475"/>
    </source>
</evidence>
<gene>
    <name evidence="10" type="ORF">F2Q65_15585</name>
</gene>
<comment type="caution">
    <text evidence="10">The sequence shown here is derived from an EMBL/GenBank/DDBJ whole genome shotgun (WGS) entry which is preliminary data.</text>
</comment>
<dbReference type="GO" id="GO:0008324">
    <property type="term" value="F:monoatomic cation transmembrane transporter activity"/>
    <property type="evidence" value="ECO:0007669"/>
    <property type="project" value="InterPro"/>
</dbReference>
<protein>
    <submittedName>
        <fullName evidence="10">TrkH family potassium uptake protein</fullName>
    </submittedName>
</protein>